<keyword evidence="1" id="KW-1133">Transmembrane helix</keyword>
<feature type="transmembrane region" description="Helical" evidence="1">
    <location>
        <begin position="78"/>
        <end position="95"/>
    </location>
</feature>
<dbReference type="EMBL" id="JACGWJ010000026">
    <property type="protein sequence ID" value="KAL0312370.1"/>
    <property type="molecule type" value="Genomic_DNA"/>
</dbReference>
<sequence>MDKPWLQTLGHNVCAMPKDMQESHEHLFFLCPYATMCLRAIRRMVTLHWPYNIGPWSSGGHRCGGVENMWSVRRTEPFLLLWFTIYGGSAIFGYSSTPRGLQMR</sequence>
<evidence type="ECO:0000313" key="2">
    <source>
        <dbReference type="EMBL" id="KAL0312370.1"/>
    </source>
</evidence>
<evidence type="ECO:0000256" key="1">
    <source>
        <dbReference type="SAM" id="Phobius"/>
    </source>
</evidence>
<gene>
    <name evidence="2" type="ORF">Sradi_5636300</name>
</gene>
<name>A0AAW2L296_SESRA</name>
<reference evidence="2" key="2">
    <citation type="journal article" date="2024" name="Plant">
        <title>Genomic evolution and insights into agronomic trait innovations of Sesamum species.</title>
        <authorList>
            <person name="Miao H."/>
            <person name="Wang L."/>
            <person name="Qu L."/>
            <person name="Liu H."/>
            <person name="Sun Y."/>
            <person name="Le M."/>
            <person name="Wang Q."/>
            <person name="Wei S."/>
            <person name="Zheng Y."/>
            <person name="Lin W."/>
            <person name="Duan Y."/>
            <person name="Cao H."/>
            <person name="Xiong S."/>
            <person name="Wang X."/>
            <person name="Wei L."/>
            <person name="Li C."/>
            <person name="Ma Q."/>
            <person name="Ju M."/>
            <person name="Zhao R."/>
            <person name="Li G."/>
            <person name="Mu C."/>
            <person name="Tian Q."/>
            <person name="Mei H."/>
            <person name="Zhang T."/>
            <person name="Gao T."/>
            <person name="Zhang H."/>
        </authorList>
    </citation>
    <scope>NUCLEOTIDE SEQUENCE</scope>
    <source>
        <strain evidence="2">G02</strain>
    </source>
</reference>
<dbReference type="AlphaFoldDB" id="A0AAW2L296"/>
<organism evidence="2">
    <name type="scientific">Sesamum radiatum</name>
    <name type="common">Black benniseed</name>
    <dbReference type="NCBI Taxonomy" id="300843"/>
    <lineage>
        <taxon>Eukaryota</taxon>
        <taxon>Viridiplantae</taxon>
        <taxon>Streptophyta</taxon>
        <taxon>Embryophyta</taxon>
        <taxon>Tracheophyta</taxon>
        <taxon>Spermatophyta</taxon>
        <taxon>Magnoliopsida</taxon>
        <taxon>eudicotyledons</taxon>
        <taxon>Gunneridae</taxon>
        <taxon>Pentapetalae</taxon>
        <taxon>asterids</taxon>
        <taxon>lamiids</taxon>
        <taxon>Lamiales</taxon>
        <taxon>Pedaliaceae</taxon>
        <taxon>Sesamum</taxon>
    </lineage>
</organism>
<keyword evidence="1" id="KW-0812">Transmembrane</keyword>
<keyword evidence="1" id="KW-0472">Membrane</keyword>
<comment type="caution">
    <text evidence="2">The sequence shown here is derived from an EMBL/GenBank/DDBJ whole genome shotgun (WGS) entry which is preliminary data.</text>
</comment>
<evidence type="ECO:0008006" key="3">
    <source>
        <dbReference type="Google" id="ProtNLM"/>
    </source>
</evidence>
<reference evidence="2" key="1">
    <citation type="submission" date="2020-06" db="EMBL/GenBank/DDBJ databases">
        <authorList>
            <person name="Li T."/>
            <person name="Hu X."/>
            <person name="Zhang T."/>
            <person name="Song X."/>
            <person name="Zhang H."/>
            <person name="Dai N."/>
            <person name="Sheng W."/>
            <person name="Hou X."/>
            <person name="Wei L."/>
        </authorList>
    </citation>
    <scope>NUCLEOTIDE SEQUENCE</scope>
    <source>
        <strain evidence="2">G02</strain>
        <tissue evidence="2">Leaf</tissue>
    </source>
</reference>
<accession>A0AAW2L296</accession>
<proteinExistence type="predicted"/>
<protein>
    <recommendedName>
        <fullName evidence="3">Reverse transcriptase zinc-binding domain-containing protein</fullName>
    </recommendedName>
</protein>